<dbReference type="InterPro" id="IPR016181">
    <property type="entry name" value="Acyl_CoA_acyltransferase"/>
</dbReference>
<dbReference type="SUPFAM" id="SSF55729">
    <property type="entry name" value="Acyl-CoA N-acyltransferases (Nat)"/>
    <property type="match status" value="1"/>
</dbReference>
<protein>
    <submittedName>
        <fullName evidence="2">GNAT family N-acetyltransferase</fullName>
    </submittedName>
</protein>
<evidence type="ECO:0000259" key="1">
    <source>
        <dbReference type="PROSITE" id="PS51186"/>
    </source>
</evidence>
<organism evidence="2 3">
    <name type="scientific">Candidatus Oscillibacter excrementigallinarum</name>
    <dbReference type="NCBI Taxonomy" id="2838716"/>
    <lineage>
        <taxon>Bacteria</taxon>
        <taxon>Bacillati</taxon>
        <taxon>Bacillota</taxon>
        <taxon>Clostridia</taxon>
        <taxon>Eubacteriales</taxon>
        <taxon>Oscillospiraceae</taxon>
        <taxon>Oscillibacter</taxon>
    </lineage>
</organism>
<evidence type="ECO:0000313" key="3">
    <source>
        <dbReference type="Proteomes" id="UP000823824"/>
    </source>
</evidence>
<dbReference type="Gene3D" id="3.40.630.30">
    <property type="match status" value="1"/>
</dbReference>
<feature type="domain" description="N-acetyltransferase" evidence="1">
    <location>
        <begin position="1"/>
        <end position="154"/>
    </location>
</feature>
<dbReference type="EMBL" id="DWZJ01000085">
    <property type="protein sequence ID" value="HJB13884.1"/>
    <property type="molecule type" value="Genomic_DNA"/>
</dbReference>
<proteinExistence type="predicted"/>
<gene>
    <name evidence="2" type="ORF">H9787_09245</name>
</gene>
<dbReference type="PANTHER" id="PTHR43451">
    <property type="entry name" value="ACETYLTRANSFERASE (GNAT) FAMILY PROTEIN"/>
    <property type="match status" value="1"/>
</dbReference>
<dbReference type="Pfam" id="PF13673">
    <property type="entry name" value="Acetyltransf_10"/>
    <property type="match status" value="1"/>
</dbReference>
<name>A0A9D2LJW0_9FIRM</name>
<evidence type="ECO:0000313" key="2">
    <source>
        <dbReference type="EMBL" id="HJB13884.1"/>
    </source>
</evidence>
<dbReference type="CDD" id="cd04301">
    <property type="entry name" value="NAT_SF"/>
    <property type="match status" value="1"/>
</dbReference>
<reference evidence="2" key="2">
    <citation type="submission" date="2021-04" db="EMBL/GenBank/DDBJ databases">
        <authorList>
            <person name="Gilroy R."/>
        </authorList>
    </citation>
    <scope>NUCLEOTIDE SEQUENCE</scope>
    <source>
        <strain evidence="2">ChiBcec18-1249</strain>
    </source>
</reference>
<dbReference type="InterPro" id="IPR000182">
    <property type="entry name" value="GNAT_dom"/>
</dbReference>
<dbReference type="InterPro" id="IPR052564">
    <property type="entry name" value="N-acetyltrans/Recomb-assoc"/>
</dbReference>
<dbReference type="PROSITE" id="PS51186">
    <property type="entry name" value="GNAT"/>
    <property type="match status" value="1"/>
</dbReference>
<dbReference type="Proteomes" id="UP000823824">
    <property type="component" value="Unassembled WGS sequence"/>
</dbReference>
<dbReference type="GO" id="GO:0016747">
    <property type="term" value="F:acyltransferase activity, transferring groups other than amino-acyl groups"/>
    <property type="evidence" value="ECO:0007669"/>
    <property type="project" value="InterPro"/>
</dbReference>
<comment type="caution">
    <text evidence="2">The sequence shown here is derived from an EMBL/GenBank/DDBJ whole genome shotgun (WGS) entry which is preliminary data.</text>
</comment>
<dbReference type="PANTHER" id="PTHR43451:SF1">
    <property type="entry name" value="ACETYLTRANSFERASE"/>
    <property type="match status" value="1"/>
</dbReference>
<reference evidence="2" key="1">
    <citation type="journal article" date="2021" name="PeerJ">
        <title>Extensive microbial diversity within the chicken gut microbiome revealed by metagenomics and culture.</title>
        <authorList>
            <person name="Gilroy R."/>
            <person name="Ravi A."/>
            <person name="Getino M."/>
            <person name="Pursley I."/>
            <person name="Horton D.L."/>
            <person name="Alikhan N.F."/>
            <person name="Baker D."/>
            <person name="Gharbi K."/>
            <person name="Hall N."/>
            <person name="Watson M."/>
            <person name="Adriaenssens E.M."/>
            <person name="Foster-Nyarko E."/>
            <person name="Jarju S."/>
            <person name="Secka A."/>
            <person name="Antonio M."/>
            <person name="Oren A."/>
            <person name="Chaudhuri R.R."/>
            <person name="La Ragione R."/>
            <person name="Hildebrand F."/>
            <person name="Pallen M.J."/>
        </authorList>
    </citation>
    <scope>NUCLEOTIDE SEQUENCE</scope>
    <source>
        <strain evidence="2">ChiBcec18-1249</strain>
    </source>
</reference>
<accession>A0A9D2LJW0</accession>
<dbReference type="AlphaFoldDB" id="A0A9D2LJW0"/>
<sequence>MDLRRYRTEDLPALARLFGETVRRVNIRDYTPAQAEAWAAGEADLLTRDDWFRRLYTLVAEIDGQIAGYGNVDATGYLDHLFVRWDCQGRGIATAICDALEEHCRDLGLEAVTVHASKTALPFFLHRGYRVEWEQQVPVRGQVLTNYAMRKELRR</sequence>